<evidence type="ECO:0000256" key="11">
    <source>
        <dbReference type="ARBA" id="ARBA00023136"/>
    </source>
</evidence>
<dbReference type="PROSITE" id="PS00428">
    <property type="entry name" value="FTSW_RODA_SPOVE"/>
    <property type="match status" value="1"/>
</dbReference>
<dbReference type="InterPro" id="IPR018365">
    <property type="entry name" value="Cell_cycle_FtsW-rel_CS"/>
</dbReference>
<dbReference type="Proteomes" id="UP000303847">
    <property type="component" value="Chromosome"/>
</dbReference>
<dbReference type="OrthoDB" id="9768187at2"/>
<dbReference type="RefSeq" id="WP_009111442.1">
    <property type="nucleotide sequence ID" value="NZ_CP034036.1"/>
</dbReference>
<evidence type="ECO:0000256" key="9">
    <source>
        <dbReference type="ARBA" id="ARBA00022984"/>
    </source>
</evidence>
<keyword evidence="16" id="KW-0997">Cell inner membrane</keyword>
<gene>
    <name evidence="16 18" type="primary">ftsW</name>
    <name evidence="17" type="ORF">DDT54_03645</name>
    <name evidence="18" type="ORF">EH206_03535</name>
</gene>
<feature type="transmembrane region" description="Helical" evidence="16">
    <location>
        <begin position="326"/>
        <end position="350"/>
    </location>
</feature>
<keyword evidence="11 16" id="KW-0472">Membrane</keyword>
<dbReference type="InterPro" id="IPR001182">
    <property type="entry name" value="FtsW/RodA"/>
</dbReference>
<evidence type="ECO:0000313" key="17">
    <source>
        <dbReference type="EMBL" id="PWC25471.1"/>
    </source>
</evidence>
<keyword evidence="20" id="KW-1185">Reference proteome</keyword>
<dbReference type="Proteomes" id="UP000295985">
    <property type="component" value="Unassembled WGS sequence"/>
</dbReference>
<dbReference type="Pfam" id="PF01098">
    <property type="entry name" value="FTSW_RODA_SPOVE"/>
    <property type="match status" value="1"/>
</dbReference>
<name>A0A2U1UV65_9GAMM</name>
<dbReference type="HAMAP" id="MF_00913">
    <property type="entry name" value="PGT_FtsW_proteobact"/>
    <property type="match status" value="1"/>
</dbReference>
<comment type="pathway">
    <text evidence="2 16">Cell wall biogenesis; peptidoglycan biosynthesis.</text>
</comment>
<keyword evidence="10 16" id="KW-1133">Transmembrane helix</keyword>
<reference evidence="18 20" key="2">
    <citation type="submission" date="2018-11" db="EMBL/GenBank/DDBJ databases">
        <title>Genome sequences of Brenneria nigrifluens and Brenneria rubrifaciens.</title>
        <authorList>
            <person name="Poret-Peterson A.T."/>
            <person name="McClean A.E."/>
            <person name="Kluepfel D.A."/>
        </authorList>
    </citation>
    <scope>NUCLEOTIDE SEQUENCE [LARGE SCALE GENOMIC DNA]</scope>
    <source>
        <strain evidence="18 20">ATCC 13028</strain>
    </source>
</reference>
<dbReference type="GO" id="GO:0008955">
    <property type="term" value="F:peptidoglycan glycosyltransferase activity"/>
    <property type="evidence" value="ECO:0007669"/>
    <property type="project" value="UniProtKB-UniRule"/>
</dbReference>
<evidence type="ECO:0000313" key="19">
    <source>
        <dbReference type="Proteomes" id="UP000295985"/>
    </source>
</evidence>
<evidence type="ECO:0000313" key="18">
    <source>
        <dbReference type="EMBL" id="QCR03364.1"/>
    </source>
</evidence>
<evidence type="ECO:0000256" key="1">
    <source>
        <dbReference type="ARBA" id="ARBA00004651"/>
    </source>
</evidence>
<sequence>MRFSGLAVVERIKNWVMGTRESDTQSLVLYDRTLVWLTFGLAVIGFVMVTSASMPIGQRLASDPFLFAKRDALYLGLALALSLVTLRVPMEIWQRYSPVLLLASMLLLLVVLAVGSSVNGASRWISLGPLRIQPAELSKLTLFCYLSSYMVRKVEEVRNNFWGFCKPMGVMVVLAVLLLAQPDLGTVVVLFITTLAMLFLAGAKLWQFLAIIGCGIFAVCLLIIAEPYRMRRVTSFWNPWEDPFGSGYQLTQSLMAFGRGELWGQGLGNSVQKLEYLPEAHTDFIFSILGEELGYIGVVLALLMIFFVAFRAMSIGRRALEINQRFSGFLACSIGVWFSFQTLVNVGAASGMLPTKGLTLPLISYGGSSLIIMSTAIVMLLRIDFETRLTKAQAFTRSAR</sequence>
<keyword evidence="4 16" id="KW-0132">Cell division</keyword>
<feature type="transmembrane region" description="Helical" evidence="16">
    <location>
        <begin position="96"/>
        <end position="115"/>
    </location>
</feature>
<comment type="subcellular location">
    <subcellularLocation>
        <location evidence="16">Cell inner membrane</location>
        <topology evidence="16">Multi-pass membrane protein</topology>
    </subcellularLocation>
    <subcellularLocation>
        <location evidence="1">Cell membrane</location>
        <topology evidence="1">Multi-pass membrane protein</topology>
    </subcellularLocation>
    <text evidence="16">Localizes to the division septum.</text>
</comment>
<keyword evidence="9 16" id="KW-0573">Peptidoglycan synthesis</keyword>
<organism evidence="17 19">
    <name type="scientific">Brenneria nigrifluens DSM 30175 = ATCC 13028</name>
    <dbReference type="NCBI Taxonomy" id="1121120"/>
    <lineage>
        <taxon>Bacteria</taxon>
        <taxon>Pseudomonadati</taxon>
        <taxon>Pseudomonadota</taxon>
        <taxon>Gammaproteobacteria</taxon>
        <taxon>Enterobacterales</taxon>
        <taxon>Pectobacteriaceae</taxon>
        <taxon>Brenneria</taxon>
    </lineage>
</organism>
<keyword evidence="12 16" id="KW-0131">Cell cycle</keyword>
<evidence type="ECO:0000256" key="8">
    <source>
        <dbReference type="ARBA" id="ARBA00022960"/>
    </source>
</evidence>
<evidence type="ECO:0000256" key="16">
    <source>
        <dbReference type="HAMAP-Rule" id="MF_00913"/>
    </source>
</evidence>
<dbReference type="UniPathway" id="UPA00219"/>
<feature type="transmembrane region" description="Helical" evidence="16">
    <location>
        <begin position="208"/>
        <end position="225"/>
    </location>
</feature>
<evidence type="ECO:0000256" key="5">
    <source>
        <dbReference type="ARBA" id="ARBA00022676"/>
    </source>
</evidence>
<dbReference type="GO" id="GO:0043093">
    <property type="term" value="P:FtsZ-dependent cytokinesis"/>
    <property type="evidence" value="ECO:0007669"/>
    <property type="project" value="UniProtKB-UniRule"/>
</dbReference>
<keyword evidence="8 16" id="KW-0133">Cell shape</keyword>
<dbReference type="EMBL" id="QDKK01000003">
    <property type="protein sequence ID" value="PWC25471.1"/>
    <property type="molecule type" value="Genomic_DNA"/>
</dbReference>
<keyword evidence="5 16" id="KW-0328">Glycosyltransferase</keyword>
<dbReference type="NCBIfam" id="NF008042">
    <property type="entry name" value="PRK10774.1"/>
    <property type="match status" value="1"/>
</dbReference>
<dbReference type="GO" id="GO:0032153">
    <property type="term" value="C:cell division site"/>
    <property type="evidence" value="ECO:0007669"/>
    <property type="project" value="UniProtKB-UniRule"/>
</dbReference>
<evidence type="ECO:0000256" key="13">
    <source>
        <dbReference type="ARBA" id="ARBA00023316"/>
    </source>
</evidence>
<protein>
    <recommendedName>
        <fullName evidence="16">Probable peptidoglycan glycosyltransferase FtsW</fullName>
        <shortName evidence="16">PGT</shortName>
        <ecNumber evidence="16">2.4.99.28</ecNumber>
    </recommendedName>
    <alternativeName>
        <fullName evidence="16">Cell division protein FtsW</fullName>
    </alternativeName>
    <alternativeName>
        <fullName evidence="16">Cell wall polymerase</fullName>
    </alternativeName>
    <alternativeName>
        <fullName evidence="16">Peptidoglycan polymerase</fullName>
        <shortName evidence="16">PG polymerase</shortName>
    </alternativeName>
</protein>
<proteinExistence type="inferred from homology"/>
<dbReference type="PANTHER" id="PTHR30474">
    <property type="entry name" value="CELL CYCLE PROTEIN"/>
    <property type="match status" value="1"/>
</dbReference>
<feature type="transmembrane region" description="Helical" evidence="16">
    <location>
        <begin position="293"/>
        <end position="314"/>
    </location>
</feature>
<comment type="similarity">
    <text evidence="14 16">Belongs to the SEDS family. FtsW subfamily.</text>
</comment>
<dbReference type="GO" id="GO:0005886">
    <property type="term" value="C:plasma membrane"/>
    <property type="evidence" value="ECO:0007669"/>
    <property type="project" value="UniProtKB-SubCell"/>
</dbReference>
<dbReference type="AlphaFoldDB" id="A0A2U1UV65"/>
<dbReference type="EC" id="2.4.99.28" evidence="16"/>
<evidence type="ECO:0000256" key="6">
    <source>
        <dbReference type="ARBA" id="ARBA00022679"/>
    </source>
</evidence>
<dbReference type="GO" id="GO:0015648">
    <property type="term" value="F:lipid-linked peptidoglycan transporter activity"/>
    <property type="evidence" value="ECO:0007669"/>
    <property type="project" value="TreeGrafter"/>
</dbReference>
<dbReference type="GO" id="GO:0008360">
    <property type="term" value="P:regulation of cell shape"/>
    <property type="evidence" value="ECO:0007669"/>
    <property type="project" value="UniProtKB-KW"/>
</dbReference>
<reference evidence="17 19" key="1">
    <citation type="submission" date="2018-04" db="EMBL/GenBank/DDBJ databases">
        <title>Brenneria corticis sp.nov.</title>
        <authorList>
            <person name="Li Y."/>
        </authorList>
    </citation>
    <scope>NUCLEOTIDE SEQUENCE [LARGE SCALE GENOMIC DNA]</scope>
    <source>
        <strain evidence="17 19">LMG 2694</strain>
    </source>
</reference>
<comment type="caution">
    <text evidence="16">Lacks conserved residue(s) required for the propagation of feature annotation.</text>
</comment>
<evidence type="ECO:0000256" key="3">
    <source>
        <dbReference type="ARBA" id="ARBA00022475"/>
    </source>
</evidence>
<evidence type="ECO:0000256" key="14">
    <source>
        <dbReference type="ARBA" id="ARBA00038053"/>
    </source>
</evidence>
<keyword evidence="7 16" id="KW-0812">Transmembrane</keyword>
<keyword evidence="6 16" id="KW-0808">Transferase</keyword>
<evidence type="ECO:0000256" key="10">
    <source>
        <dbReference type="ARBA" id="ARBA00022989"/>
    </source>
</evidence>
<evidence type="ECO:0000313" key="20">
    <source>
        <dbReference type="Proteomes" id="UP000303847"/>
    </source>
</evidence>
<evidence type="ECO:0000256" key="12">
    <source>
        <dbReference type="ARBA" id="ARBA00023306"/>
    </source>
</evidence>
<feature type="transmembrane region" description="Helical" evidence="16">
    <location>
        <begin position="34"/>
        <end position="52"/>
    </location>
</feature>
<dbReference type="InterPro" id="IPR013437">
    <property type="entry name" value="FtsW"/>
</dbReference>
<dbReference type="PANTHER" id="PTHR30474:SF2">
    <property type="entry name" value="PEPTIDOGLYCAN GLYCOSYLTRANSFERASE FTSW-RELATED"/>
    <property type="match status" value="1"/>
</dbReference>
<comment type="function">
    <text evidence="16">Peptidoglycan polymerase that is essential for cell division.</text>
</comment>
<dbReference type="GO" id="GO:0071555">
    <property type="term" value="P:cell wall organization"/>
    <property type="evidence" value="ECO:0007669"/>
    <property type="project" value="UniProtKB-KW"/>
</dbReference>
<evidence type="ECO:0000256" key="7">
    <source>
        <dbReference type="ARBA" id="ARBA00022692"/>
    </source>
</evidence>
<dbReference type="GO" id="GO:0009252">
    <property type="term" value="P:peptidoglycan biosynthetic process"/>
    <property type="evidence" value="ECO:0007669"/>
    <property type="project" value="UniProtKB-UniRule"/>
</dbReference>
<keyword evidence="13 16" id="KW-0961">Cell wall biogenesis/degradation</keyword>
<accession>A0A2U1UV65</accession>
<dbReference type="EMBL" id="CP034036">
    <property type="protein sequence ID" value="QCR03364.1"/>
    <property type="molecule type" value="Genomic_DNA"/>
</dbReference>
<evidence type="ECO:0000256" key="4">
    <source>
        <dbReference type="ARBA" id="ARBA00022618"/>
    </source>
</evidence>
<comment type="catalytic activity">
    <reaction evidence="15 16">
        <text>[GlcNAc-(1-&gt;4)-Mur2Ac(oyl-L-Ala-gamma-D-Glu-L-Lys-D-Ala-D-Ala)](n)-di-trans,octa-cis-undecaprenyl diphosphate + beta-D-GlcNAc-(1-&gt;4)-Mur2Ac(oyl-L-Ala-gamma-D-Glu-L-Lys-D-Ala-D-Ala)-di-trans,octa-cis-undecaprenyl diphosphate = [GlcNAc-(1-&gt;4)-Mur2Ac(oyl-L-Ala-gamma-D-Glu-L-Lys-D-Ala-D-Ala)](n+1)-di-trans,octa-cis-undecaprenyl diphosphate + di-trans,octa-cis-undecaprenyl diphosphate + H(+)</text>
        <dbReference type="Rhea" id="RHEA:23708"/>
        <dbReference type="Rhea" id="RHEA-COMP:9602"/>
        <dbReference type="Rhea" id="RHEA-COMP:9603"/>
        <dbReference type="ChEBI" id="CHEBI:15378"/>
        <dbReference type="ChEBI" id="CHEBI:58405"/>
        <dbReference type="ChEBI" id="CHEBI:60033"/>
        <dbReference type="ChEBI" id="CHEBI:78435"/>
        <dbReference type="EC" id="2.4.99.28"/>
    </reaction>
</comment>
<evidence type="ECO:0000256" key="2">
    <source>
        <dbReference type="ARBA" id="ARBA00004752"/>
    </source>
</evidence>
<feature type="transmembrane region" description="Helical" evidence="16">
    <location>
        <begin position="362"/>
        <end position="381"/>
    </location>
</feature>
<keyword evidence="3 16" id="KW-1003">Cell membrane</keyword>
<evidence type="ECO:0000256" key="15">
    <source>
        <dbReference type="ARBA" id="ARBA00049902"/>
    </source>
</evidence>
<feature type="transmembrane region" description="Helical" evidence="16">
    <location>
        <begin position="72"/>
        <end position="90"/>
    </location>
</feature>
<dbReference type="NCBIfam" id="TIGR02614">
    <property type="entry name" value="ftsW"/>
    <property type="match status" value="1"/>
</dbReference>